<keyword evidence="3" id="KW-0963">Cytoplasm</keyword>
<dbReference type="GO" id="GO:0034058">
    <property type="term" value="P:endosomal vesicle fusion"/>
    <property type="evidence" value="ECO:0007669"/>
    <property type="project" value="TreeGrafter"/>
</dbReference>
<dbReference type="GO" id="GO:0016020">
    <property type="term" value="C:membrane"/>
    <property type="evidence" value="ECO:0007669"/>
    <property type="project" value="TreeGrafter"/>
</dbReference>
<dbReference type="PANTHER" id="PTHR12894">
    <property type="entry name" value="CNH DOMAIN CONTAINING"/>
    <property type="match status" value="1"/>
</dbReference>
<name>A0A5M9JIH6_MONFR</name>
<keyword evidence="8" id="KW-1185">Reference proteome</keyword>
<dbReference type="GO" id="GO:0005737">
    <property type="term" value="C:cytoplasm"/>
    <property type="evidence" value="ECO:0007669"/>
    <property type="project" value="UniProtKB-SubCell"/>
</dbReference>
<evidence type="ECO:0000313" key="8">
    <source>
        <dbReference type="Proteomes" id="UP000322873"/>
    </source>
</evidence>
<feature type="compositionally biased region" description="Basic and acidic residues" evidence="5">
    <location>
        <begin position="299"/>
        <end position="310"/>
    </location>
</feature>
<dbReference type="InterPro" id="IPR001180">
    <property type="entry name" value="CNH_dom"/>
</dbReference>
<evidence type="ECO:0000259" key="6">
    <source>
        <dbReference type="PROSITE" id="PS50219"/>
    </source>
</evidence>
<feature type="region of interest" description="Disordered" evidence="5">
    <location>
        <begin position="231"/>
        <end position="361"/>
    </location>
</feature>
<feature type="compositionally biased region" description="Polar residues" evidence="5">
    <location>
        <begin position="340"/>
        <end position="354"/>
    </location>
</feature>
<dbReference type="PANTHER" id="PTHR12894:SF27">
    <property type="entry name" value="TRANSFORMING GROWTH FACTOR-BETA RECEPTOR-ASSOCIATED PROTEIN 1"/>
    <property type="match status" value="1"/>
</dbReference>
<keyword evidence="2" id="KW-0813">Transport</keyword>
<dbReference type="EMBL" id="VICG01000009">
    <property type="protein sequence ID" value="KAA8568527.1"/>
    <property type="molecule type" value="Genomic_DNA"/>
</dbReference>
<feature type="domain" description="CNH" evidence="6">
    <location>
        <begin position="44"/>
        <end position="462"/>
    </location>
</feature>
<accession>A0A5M9JIH6</accession>
<dbReference type="Proteomes" id="UP000322873">
    <property type="component" value="Unassembled WGS sequence"/>
</dbReference>
<evidence type="ECO:0000256" key="5">
    <source>
        <dbReference type="SAM" id="MobiDB-lite"/>
    </source>
</evidence>
<protein>
    <recommendedName>
        <fullName evidence="6">CNH domain-containing protein</fullName>
    </recommendedName>
</protein>
<evidence type="ECO:0000256" key="1">
    <source>
        <dbReference type="ARBA" id="ARBA00004496"/>
    </source>
</evidence>
<comment type="subcellular location">
    <subcellularLocation>
        <location evidence="1">Cytoplasm</location>
    </subcellularLocation>
</comment>
<dbReference type="GO" id="GO:0015031">
    <property type="term" value="P:protein transport"/>
    <property type="evidence" value="ECO:0007669"/>
    <property type="project" value="UniProtKB-KW"/>
</dbReference>
<evidence type="ECO:0000256" key="2">
    <source>
        <dbReference type="ARBA" id="ARBA00022448"/>
    </source>
</evidence>
<feature type="compositionally biased region" description="Polar residues" evidence="5">
    <location>
        <begin position="232"/>
        <end position="241"/>
    </location>
</feature>
<keyword evidence="4" id="KW-0653">Protein transport</keyword>
<dbReference type="GO" id="GO:0006914">
    <property type="term" value="P:autophagy"/>
    <property type="evidence" value="ECO:0007669"/>
    <property type="project" value="TreeGrafter"/>
</dbReference>
<dbReference type="PROSITE" id="PS50219">
    <property type="entry name" value="CNH"/>
    <property type="match status" value="1"/>
</dbReference>
<evidence type="ECO:0000256" key="4">
    <source>
        <dbReference type="ARBA" id="ARBA00022927"/>
    </source>
</evidence>
<reference evidence="7 8" key="1">
    <citation type="submission" date="2019-06" db="EMBL/GenBank/DDBJ databases">
        <title>Genome Sequence of the Brown Rot Fungal Pathogen Monilinia fructicola.</title>
        <authorList>
            <person name="De Miccolis Angelini R.M."/>
            <person name="Landi L."/>
            <person name="Abate D."/>
            <person name="Pollastro S."/>
            <person name="Romanazzi G."/>
            <person name="Faretra F."/>
        </authorList>
    </citation>
    <scope>NUCLEOTIDE SEQUENCE [LARGE SCALE GENOMIC DNA]</scope>
    <source>
        <strain evidence="7 8">Mfrc123</strain>
    </source>
</reference>
<evidence type="ECO:0000256" key="3">
    <source>
        <dbReference type="ARBA" id="ARBA00022490"/>
    </source>
</evidence>
<proteinExistence type="predicted"/>
<organism evidence="7 8">
    <name type="scientific">Monilinia fructicola</name>
    <name type="common">Brown rot fungus</name>
    <name type="synonym">Ciboria fructicola</name>
    <dbReference type="NCBI Taxonomy" id="38448"/>
    <lineage>
        <taxon>Eukaryota</taxon>
        <taxon>Fungi</taxon>
        <taxon>Dikarya</taxon>
        <taxon>Ascomycota</taxon>
        <taxon>Pezizomycotina</taxon>
        <taxon>Leotiomycetes</taxon>
        <taxon>Helotiales</taxon>
        <taxon>Sclerotiniaceae</taxon>
        <taxon>Monilinia</taxon>
    </lineage>
</organism>
<dbReference type="VEuPathDB" id="FungiDB:MFRU_012g00870"/>
<dbReference type="AlphaFoldDB" id="A0A5M9JIH6"/>
<evidence type="ECO:0000313" key="7">
    <source>
        <dbReference type="EMBL" id="KAA8568527.1"/>
    </source>
</evidence>
<feature type="compositionally biased region" description="Low complexity" evidence="5">
    <location>
        <begin position="312"/>
        <end position="324"/>
    </location>
</feature>
<dbReference type="InterPro" id="IPR032914">
    <property type="entry name" value="Vam6/VPS39/TRAP1"/>
</dbReference>
<gene>
    <name evidence="7" type="ORF">EYC84_007548</name>
</gene>
<comment type="caution">
    <text evidence="7">The sequence shown here is derived from an EMBL/GenBank/DDBJ whole genome shotgun (WGS) entry which is preliminary data.</text>
</comment>
<sequence length="1194" mass="131628">MASNDPEDISNARERKRKVPEDGPYVLRSLIEDLPLSADGDGTDIEINCVEFLDQNLYIGTSASEILHFVQIPPDPADISGKPSYILASRLPPAYHEPSTRDRPGIQQILLLPRVNKACILCNWTVTFYSLPELSPVFGTTQIRPCNWIGGTDLNTDLISPDQDGRGVTVLVSLNKKMRVVRIGEDPRAVRTIDFAGSTISIRRDSFACVADSRSYALLDVDRQLKIPLFPISTSDDTQSGSVGGQVEDISGSGSGVSRNSSSAHTSPSGDRGHGRSTSLNAFIAGPRRDSLRAASGDRSGRGTPDRLFRDASPGAGASSSEPAQGDNSPGKSLPPPPADSSTVGAQAPTSSTPPVYLKPHIVSPSPQEFLLVTGTGARDHGVGMFVNLEGDVTRSTLDFASYPEEIVVDGRGVDVDPVPSTMEEEEEGYVLASMAFEDGDVLRHGIEIQRWDLDPGEDAMQKFWLETPLSGKASADGESKIGLRTVIQPGDVYFDDVVDKLRLKRFQPCSLKSLNTSTLSLRSVESPTAMSLQRVSGERELFEESLSPGWETRRNDEEQQFAQRLGKSKSRVVTWSGNNVWWAVRNPLVLRLDAKLGMNTGNEEVPSLDRKKAIELMNSLRGREAKTETEFVSLGYIRQKIGLLIFISLLTAPAGQATDAEYAAAEEALSEGSLDPRVILAIVPVLRNEIIEGKTGVWIHGGVKDAAENFINMTNGVWDTQSPRTHDVMSEQVLRFLRRFLLSWRRRKGFGSISNETEVFKSVDAALLIVLLQLDTTSPRGPARAKSIRAELNNLVDHGVDCFERAISLLQSYNRLYVLSRLYQSRKMTEEVLITWKRIIEGEEDEGGELLDGENEVRKYLINVRNPALVREYGVWLASRNPKLGVQVFADGQSRVKFEPTQALNILREGAPGAVKDFLEHLVFSKHHSEYINELIAYYLDIVTTKLEESPEARATLIQTYESYRALRPPKPTYRQFITENTLDEEWWHSRLRLLQLLGGSQGSASQYDVAAILARIAPYTQELVPEVIILDGRQSHHEEALRLLTHGLGDYDTAINYCLLGGSSIYHPTSGTLSPATLPTRPEQAALFHSLLAEFLQIEDVSNRVEQTSSLLERFGGWFDVGDVLAMIPDTWSVELVSGFLVSALRRIVRERSETMVVKALSGADNLKASVALVDRIKEAGPTIEVEPEGTE</sequence>